<sequence>MSSSCEKPSSEAPSSAILSSPAGSQASPSDKHSLVKMGRDTPWSPVESLHEYLDSESTGCSSSRPSADSLILRSVEQGDMVAPAPRETSLSDNLFMRLMRPAAQLMISPADPTLIPTEQALKYREELFSHVPHAVQKTMHSVRTTRHALADPTGTPSSPPNWVKNVDSKFISEKWPQIVEHHKTIMAAAVKQFRLKELERELQTPEARSVLLKIKERGELKKDICLSHTDIADQIFAEEDPAMWAMLLELYQQEVGENLLEPHSPPDPPGFAAVIDDLLYDPTKDSSYGSKQS</sequence>
<dbReference type="EMBL" id="LJBN01000209">
    <property type="protein sequence ID" value="OOQ82852.1"/>
    <property type="molecule type" value="Genomic_DNA"/>
</dbReference>
<name>A0A1S9RBJ3_PENBI</name>
<reference evidence="3" key="1">
    <citation type="submission" date="2015-09" db="EMBL/GenBank/DDBJ databases">
        <authorList>
            <person name="Fill T.P."/>
            <person name="Baretta J.F."/>
            <person name="de Almeida L.G."/>
            <person name="Rocha M."/>
            <person name="de Souza D.H."/>
            <person name="Malavazi I."/>
            <person name="Cerdeira L.T."/>
            <person name="Hong H."/>
            <person name="Samborskyy M."/>
            <person name="de Vasconcelos A.T."/>
            <person name="Leadlay P."/>
            <person name="Rodrigues-Filho E."/>
        </authorList>
    </citation>
    <scope>NUCLEOTIDE SEQUENCE [LARGE SCALE GENOMIC DNA]</scope>
    <source>
        <strain evidence="3">LaBioMMi 136</strain>
    </source>
</reference>
<evidence type="ECO:0000313" key="3">
    <source>
        <dbReference type="Proteomes" id="UP000190744"/>
    </source>
</evidence>
<protein>
    <submittedName>
        <fullName evidence="2">Uncharacterized protein</fullName>
    </submittedName>
</protein>
<comment type="caution">
    <text evidence="2">The sequence shown here is derived from an EMBL/GenBank/DDBJ whole genome shotgun (WGS) entry which is preliminary data.</text>
</comment>
<proteinExistence type="predicted"/>
<feature type="region of interest" description="Disordered" evidence="1">
    <location>
        <begin position="1"/>
        <end position="48"/>
    </location>
</feature>
<evidence type="ECO:0000256" key="1">
    <source>
        <dbReference type="SAM" id="MobiDB-lite"/>
    </source>
</evidence>
<evidence type="ECO:0000313" key="2">
    <source>
        <dbReference type="EMBL" id="OOQ82852.1"/>
    </source>
</evidence>
<feature type="compositionally biased region" description="Basic and acidic residues" evidence="1">
    <location>
        <begin position="29"/>
        <end position="39"/>
    </location>
</feature>
<organism evidence="2 3">
    <name type="scientific">Penicillium brasilianum</name>
    <dbReference type="NCBI Taxonomy" id="104259"/>
    <lineage>
        <taxon>Eukaryota</taxon>
        <taxon>Fungi</taxon>
        <taxon>Dikarya</taxon>
        <taxon>Ascomycota</taxon>
        <taxon>Pezizomycotina</taxon>
        <taxon>Eurotiomycetes</taxon>
        <taxon>Eurotiomycetidae</taxon>
        <taxon>Eurotiales</taxon>
        <taxon>Aspergillaceae</taxon>
        <taxon>Penicillium</taxon>
    </lineage>
</organism>
<accession>A0A1S9RBJ3</accession>
<feature type="compositionally biased region" description="Low complexity" evidence="1">
    <location>
        <begin position="10"/>
        <end position="24"/>
    </location>
</feature>
<dbReference type="Proteomes" id="UP000190744">
    <property type="component" value="Unassembled WGS sequence"/>
</dbReference>
<gene>
    <name evidence="2" type="ORF">PEBR_37250</name>
</gene>
<dbReference type="AlphaFoldDB" id="A0A1S9RBJ3"/>